<name>A0ABY6CK00_9BACT</name>
<sequence length="183" mass="20976">MNKEVTAIVSLGKDSLVQMALELVDEKVGVEYFAKIRVMTDGREVYVSFQNPVKYLPMNSAYYFDLNVSLLDQVTSYGAVTNGIVRAEEKPRFYQQTQETKENIQFVVDAINRSDATGTINLADFKNEMTIREQKQYYDITVISAFQESSYKIEKTSGKLYNVEHAQLVPPPFEDERVLMEIN</sequence>
<dbReference type="RefSeq" id="WP_262308282.1">
    <property type="nucleotide sequence ID" value="NZ_CP106679.1"/>
</dbReference>
<reference evidence="1" key="1">
    <citation type="submission" date="2022-09" db="EMBL/GenBank/DDBJ databases">
        <title>Comparative genomics and taxonomic characterization of three novel marine species of genus Reichenbachiella exhibiting antioxidant and polysaccharide degradation activities.</title>
        <authorList>
            <person name="Muhammad N."/>
            <person name="Lee Y.-J."/>
            <person name="Ko J."/>
            <person name="Kim S.-G."/>
        </authorList>
    </citation>
    <scope>NUCLEOTIDE SEQUENCE</scope>
    <source>
        <strain evidence="1">BKB1-1</strain>
    </source>
</reference>
<dbReference type="EMBL" id="CP106679">
    <property type="protein sequence ID" value="UXP30836.1"/>
    <property type="molecule type" value="Genomic_DNA"/>
</dbReference>
<accession>A0ABY6CK00</accession>
<protein>
    <submittedName>
        <fullName evidence="1">Uncharacterized protein</fullName>
    </submittedName>
</protein>
<organism evidence="1 2">
    <name type="scientific">Reichenbachiella agarivorans</name>
    <dbReference type="NCBI Taxonomy" id="2979464"/>
    <lineage>
        <taxon>Bacteria</taxon>
        <taxon>Pseudomonadati</taxon>
        <taxon>Bacteroidota</taxon>
        <taxon>Cytophagia</taxon>
        <taxon>Cytophagales</taxon>
        <taxon>Reichenbachiellaceae</taxon>
        <taxon>Reichenbachiella</taxon>
    </lineage>
</organism>
<evidence type="ECO:0000313" key="2">
    <source>
        <dbReference type="Proteomes" id="UP001065174"/>
    </source>
</evidence>
<evidence type="ECO:0000313" key="1">
    <source>
        <dbReference type="EMBL" id="UXP30836.1"/>
    </source>
</evidence>
<gene>
    <name evidence="1" type="ORF">N6H18_10775</name>
</gene>
<keyword evidence="2" id="KW-1185">Reference proteome</keyword>
<proteinExistence type="predicted"/>
<dbReference type="Proteomes" id="UP001065174">
    <property type="component" value="Chromosome"/>
</dbReference>